<dbReference type="RefSeq" id="WP_180848906.1">
    <property type="nucleotide sequence ID" value="NZ_CALVCX010000058.1"/>
</dbReference>
<name>A0A7H9ELY4_9LACO</name>
<dbReference type="Pfam" id="PF11457">
    <property type="entry name" value="DUF3021"/>
    <property type="match status" value="1"/>
</dbReference>
<feature type="transmembrane region" description="Helical" evidence="1">
    <location>
        <begin position="35"/>
        <end position="56"/>
    </location>
</feature>
<keyword evidence="1" id="KW-0812">Transmembrane</keyword>
<evidence type="ECO:0000313" key="2">
    <source>
        <dbReference type="EMBL" id="QLL78720.1"/>
    </source>
</evidence>
<proteinExistence type="predicted"/>
<feature type="transmembrane region" description="Helical" evidence="1">
    <location>
        <begin position="6"/>
        <end position="28"/>
    </location>
</feature>
<keyword evidence="1" id="KW-0472">Membrane</keyword>
<organism evidence="2 3">
    <name type="scientific">Ligilactobacillus saerimneri</name>
    <dbReference type="NCBI Taxonomy" id="228229"/>
    <lineage>
        <taxon>Bacteria</taxon>
        <taxon>Bacillati</taxon>
        <taxon>Bacillota</taxon>
        <taxon>Bacilli</taxon>
        <taxon>Lactobacillales</taxon>
        <taxon>Lactobacillaceae</taxon>
        <taxon>Ligilactobacillus</taxon>
    </lineage>
</organism>
<keyword evidence="1" id="KW-1133">Transmembrane helix</keyword>
<evidence type="ECO:0000256" key="1">
    <source>
        <dbReference type="SAM" id="Phobius"/>
    </source>
</evidence>
<protein>
    <submittedName>
        <fullName evidence="2">DUF3021 family protein</fullName>
    </submittedName>
</protein>
<feature type="transmembrane region" description="Helical" evidence="1">
    <location>
        <begin position="62"/>
        <end position="81"/>
    </location>
</feature>
<feature type="transmembrane region" description="Helical" evidence="1">
    <location>
        <begin position="88"/>
        <end position="109"/>
    </location>
</feature>
<accession>A0A7H9ELY4</accession>
<evidence type="ECO:0000313" key="3">
    <source>
        <dbReference type="Proteomes" id="UP000510886"/>
    </source>
</evidence>
<dbReference type="Proteomes" id="UP000510886">
    <property type="component" value="Chromosome"/>
</dbReference>
<reference evidence="2 3" key="1">
    <citation type="submission" date="2020-01" db="EMBL/GenBank/DDBJ databases">
        <title>Complete and circular genome sequences of six lactobacillus isolates from horses.</title>
        <authorList>
            <person name="Hassan H.M."/>
        </authorList>
    </citation>
    <scope>NUCLEOTIDE SEQUENCE [LARGE SCALE GENOMIC DNA]</scope>
    <source>
        <strain evidence="2 3">1A</strain>
    </source>
</reference>
<dbReference type="InterPro" id="IPR021560">
    <property type="entry name" value="DUF3021"/>
</dbReference>
<dbReference type="KEGG" id="lsw:GTO87_09055"/>
<gene>
    <name evidence="2" type="ORF">GTO87_09055</name>
</gene>
<dbReference type="AlphaFoldDB" id="A0A7H9ELY4"/>
<dbReference type="EMBL" id="CP047418">
    <property type="protein sequence ID" value="QLL78720.1"/>
    <property type="molecule type" value="Genomic_DNA"/>
</dbReference>
<sequence length="126" mass="14610">MLKKAIHQFIIGTGFVAVAYLCLITAGIGPTTTTWFNTLSVLGLGGVMGLTSMLFIFDEYNFFFLIALHFITTVGIVRIMMLINNWKFSFETFVIIILIYIIIWVIYYIDQWTQVQRVNEALRKRR</sequence>